<keyword evidence="5 12" id="KW-0808">Transferase</keyword>
<evidence type="ECO:0000256" key="9">
    <source>
        <dbReference type="ARBA" id="ARBA00023136"/>
    </source>
</evidence>
<dbReference type="InterPro" id="IPR003342">
    <property type="entry name" value="ArnT-like_N"/>
</dbReference>
<feature type="transmembrane region" description="Helical" evidence="10">
    <location>
        <begin position="509"/>
        <end position="531"/>
    </location>
</feature>
<dbReference type="InterPro" id="IPR005599">
    <property type="entry name" value="GPI_mannosylTrfase"/>
</dbReference>
<evidence type="ECO:0000313" key="12">
    <source>
        <dbReference type="EMBL" id="KJJ83346.1"/>
    </source>
</evidence>
<accession>A0A0F0CPA2</accession>
<evidence type="ECO:0000313" key="13">
    <source>
        <dbReference type="Proteomes" id="UP000033428"/>
    </source>
</evidence>
<dbReference type="Pfam" id="PF03901">
    <property type="entry name" value="Glyco_transf_22"/>
    <property type="match status" value="1"/>
</dbReference>
<gene>
    <name evidence="12" type="ORF">OMAG_002775</name>
</gene>
<reference evidence="12 13" key="1">
    <citation type="submission" date="2015-02" db="EMBL/GenBank/DDBJ databases">
        <title>Single-cell genomics of uncultivated deep-branching MTB reveals a conserved set of magnetosome genes.</title>
        <authorList>
            <person name="Kolinko S."/>
            <person name="Richter M."/>
            <person name="Glockner F.O."/>
            <person name="Brachmann A."/>
            <person name="Schuler D."/>
        </authorList>
    </citation>
    <scope>NUCLEOTIDE SEQUENCE [LARGE SCALE GENOMIC DNA]</scope>
    <source>
        <strain evidence="12">SKK-01</strain>
    </source>
</reference>
<organism evidence="12 13">
    <name type="scientific">Candidatus Omnitrophus magneticus</name>
    <dbReference type="NCBI Taxonomy" id="1609969"/>
    <lineage>
        <taxon>Bacteria</taxon>
        <taxon>Pseudomonadati</taxon>
        <taxon>Candidatus Omnitrophota</taxon>
        <taxon>Candidatus Omnitrophus</taxon>
    </lineage>
</organism>
<protein>
    <submittedName>
        <fullName evidence="12">Dolichyl-phosphate-mannose-protein mannosyltransferase protein</fullName>
    </submittedName>
</protein>
<evidence type="ECO:0000256" key="3">
    <source>
        <dbReference type="ARBA" id="ARBA00022475"/>
    </source>
</evidence>
<evidence type="ECO:0000256" key="10">
    <source>
        <dbReference type="SAM" id="Phobius"/>
    </source>
</evidence>
<feature type="transmembrane region" description="Helical" evidence="10">
    <location>
        <begin position="236"/>
        <end position="256"/>
    </location>
</feature>
<dbReference type="PANTHER" id="PTHR33908:SF11">
    <property type="entry name" value="MEMBRANE PROTEIN"/>
    <property type="match status" value="1"/>
</dbReference>
<sequence>MTYILSIITFLFFIIFLAGLGKKILSYFIKDFHSSAEEFAFSYAVGFGIFGYSILFLGILGGLFPLSVILVVTTAVFLSWNEIKIIVTNIYFFTRAFGKKLPRYLSKTLFLNLIICIAGISIIACFLGSMAPSYSNDSMVYHLTDAKYFAETGKIGLIANNSTNALWPYLIEMYFTIAILLKLLPLAGLFHFSMALATLCGIYGFSKRFFREECARLSSCIFFLTPLVIIESGQTYVDLGVSLYGSLGIFSFIIWFQNKDIKWAFIAGIMSGLAMSVKYFAMIIPLIIGIYIFTGIFFAKKNTRIKIFKSFLIFITGTFLFSAVWYLRQYLIFKNPFFPFFVDIFGSSGLDTETLKQFSEKGIRDAMGAGAGLKDLILLPWRITMFPYKFGGEELGPLFLSILPAVLFLKKIEKNVKIISGIIFVYICLWFSQYQHLRFIIPIVPLLCVIAGYLLDKIINEDTASQCGINGKLIKISNDAGIEPRQDGNPNLASSIVTRTSRKKFFSNTIIKFLICAEFIYLCLFCVRHNWSAIKTVIGIETIDEYLSNNERSFEIAKYINKNFSKHDKILVIDEGHTFFIDIPNKREEYYWLYTGYNKKYQTAKDIISYFKKEGFTHILYTVSPDIGSLSELFNKNRLAILMKGSEFKEKYFKFIFEITPTSKNSNGVKYFLYAFI</sequence>
<comment type="subcellular location">
    <subcellularLocation>
        <location evidence="2">Cell membrane</location>
        <topology evidence="2">Multi-pass membrane protein</topology>
    </subcellularLocation>
    <subcellularLocation>
        <location evidence="1">Endoplasmic reticulum membrane</location>
    </subcellularLocation>
</comment>
<feature type="transmembrane region" description="Helical" evidence="10">
    <location>
        <begin position="66"/>
        <end position="87"/>
    </location>
</feature>
<dbReference type="GO" id="GO:0016763">
    <property type="term" value="F:pentosyltransferase activity"/>
    <property type="evidence" value="ECO:0007669"/>
    <property type="project" value="TreeGrafter"/>
</dbReference>
<evidence type="ECO:0000259" key="11">
    <source>
        <dbReference type="Pfam" id="PF02366"/>
    </source>
</evidence>
<dbReference type="EMBL" id="JYNY01000615">
    <property type="protein sequence ID" value="KJJ83346.1"/>
    <property type="molecule type" value="Genomic_DNA"/>
</dbReference>
<name>A0A0F0CPA2_9BACT</name>
<keyword evidence="13" id="KW-1185">Reference proteome</keyword>
<evidence type="ECO:0000256" key="1">
    <source>
        <dbReference type="ARBA" id="ARBA00004586"/>
    </source>
</evidence>
<evidence type="ECO:0000256" key="6">
    <source>
        <dbReference type="ARBA" id="ARBA00022692"/>
    </source>
</evidence>
<feature type="domain" description="ArnT-like N-terminal" evidence="11">
    <location>
        <begin position="205"/>
        <end position="332"/>
    </location>
</feature>
<evidence type="ECO:0000256" key="4">
    <source>
        <dbReference type="ARBA" id="ARBA00022676"/>
    </source>
</evidence>
<dbReference type="Proteomes" id="UP000033428">
    <property type="component" value="Unassembled WGS sequence"/>
</dbReference>
<keyword evidence="6 10" id="KW-0812">Transmembrane</keyword>
<evidence type="ECO:0000256" key="7">
    <source>
        <dbReference type="ARBA" id="ARBA00022824"/>
    </source>
</evidence>
<feature type="transmembrane region" description="Helical" evidence="10">
    <location>
        <begin position="416"/>
        <end position="433"/>
    </location>
</feature>
<evidence type="ECO:0000256" key="2">
    <source>
        <dbReference type="ARBA" id="ARBA00004651"/>
    </source>
</evidence>
<evidence type="ECO:0000256" key="5">
    <source>
        <dbReference type="ARBA" id="ARBA00022679"/>
    </source>
</evidence>
<dbReference type="GO" id="GO:0005886">
    <property type="term" value="C:plasma membrane"/>
    <property type="evidence" value="ECO:0007669"/>
    <property type="project" value="UniProtKB-SubCell"/>
</dbReference>
<keyword evidence="9 10" id="KW-0472">Membrane</keyword>
<keyword evidence="8 10" id="KW-1133">Transmembrane helix</keyword>
<feature type="transmembrane region" description="Helical" evidence="10">
    <location>
        <begin position="305"/>
        <end position="327"/>
    </location>
</feature>
<dbReference type="GO" id="GO:0000030">
    <property type="term" value="F:mannosyltransferase activity"/>
    <property type="evidence" value="ECO:0007669"/>
    <property type="project" value="InterPro"/>
</dbReference>
<feature type="transmembrane region" description="Helical" evidence="10">
    <location>
        <begin position="40"/>
        <end position="60"/>
    </location>
</feature>
<dbReference type="AlphaFoldDB" id="A0A0F0CPA2"/>
<evidence type="ECO:0000256" key="8">
    <source>
        <dbReference type="ARBA" id="ARBA00022989"/>
    </source>
</evidence>
<feature type="transmembrane region" description="Helical" evidence="10">
    <location>
        <begin position="6"/>
        <end position="28"/>
    </location>
</feature>
<dbReference type="GO" id="GO:0009103">
    <property type="term" value="P:lipopolysaccharide biosynthetic process"/>
    <property type="evidence" value="ECO:0007669"/>
    <property type="project" value="UniProtKB-ARBA"/>
</dbReference>
<keyword evidence="7" id="KW-0256">Endoplasmic reticulum</keyword>
<dbReference type="GO" id="GO:0006493">
    <property type="term" value="P:protein O-linked glycosylation"/>
    <property type="evidence" value="ECO:0007669"/>
    <property type="project" value="InterPro"/>
</dbReference>
<dbReference type="InterPro" id="IPR050297">
    <property type="entry name" value="LipidA_mod_glycosyltrf_83"/>
</dbReference>
<keyword evidence="4 12" id="KW-0328">Glycosyltransferase</keyword>
<feature type="transmembrane region" description="Helical" evidence="10">
    <location>
        <begin position="277"/>
        <end position="299"/>
    </location>
</feature>
<dbReference type="PANTHER" id="PTHR33908">
    <property type="entry name" value="MANNOSYLTRANSFERASE YKCB-RELATED"/>
    <property type="match status" value="1"/>
</dbReference>
<keyword evidence="3" id="KW-1003">Cell membrane</keyword>
<comment type="caution">
    <text evidence="12">The sequence shown here is derived from an EMBL/GenBank/DDBJ whole genome shotgun (WGS) entry which is preliminary data.</text>
</comment>
<feature type="transmembrane region" description="Helical" evidence="10">
    <location>
        <begin position="173"/>
        <end position="202"/>
    </location>
</feature>
<proteinExistence type="predicted"/>
<feature type="transmembrane region" description="Helical" evidence="10">
    <location>
        <begin position="439"/>
        <end position="455"/>
    </location>
</feature>
<dbReference type="Pfam" id="PF02366">
    <property type="entry name" value="PMT"/>
    <property type="match status" value="1"/>
</dbReference>
<feature type="transmembrane region" description="Helical" evidence="10">
    <location>
        <begin position="108"/>
        <end position="131"/>
    </location>
</feature>